<dbReference type="InParanoid" id="D7ELC3"/>
<dbReference type="PANTHER" id="PTHR46224:SF64">
    <property type="entry name" value="IQ MOTIF AND ANKYRIN REPEAT DOMAIN-CONTAINING PROTEIN 1"/>
    <property type="match status" value="1"/>
</dbReference>
<organism evidence="2 3">
    <name type="scientific">Tribolium castaneum</name>
    <name type="common">Red flour beetle</name>
    <dbReference type="NCBI Taxonomy" id="7070"/>
    <lineage>
        <taxon>Eukaryota</taxon>
        <taxon>Metazoa</taxon>
        <taxon>Ecdysozoa</taxon>
        <taxon>Arthropoda</taxon>
        <taxon>Hexapoda</taxon>
        <taxon>Insecta</taxon>
        <taxon>Pterygota</taxon>
        <taxon>Neoptera</taxon>
        <taxon>Endopterygota</taxon>
        <taxon>Coleoptera</taxon>
        <taxon>Polyphaga</taxon>
        <taxon>Cucujiformia</taxon>
        <taxon>Tenebrionidae</taxon>
        <taxon>Tenebrionidae incertae sedis</taxon>
        <taxon>Tribolium</taxon>
    </lineage>
</organism>
<dbReference type="PANTHER" id="PTHR46224">
    <property type="entry name" value="ANKYRIN REPEAT FAMILY PROTEIN"/>
    <property type="match status" value="1"/>
</dbReference>
<accession>D7ELC3</accession>
<dbReference type="EMBL" id="KQ971335">
    <property type="protein sequence ID" value="EFA11989.1"/>
    <property type="molecule type" value="Genomic_DNA"/>
</dbReference>
<dbReference type="STRING" id="7070.D7ELC3"/>
<dbReference type="Gene3D" id="1.25.40.20">
    <property type="entry name" value="Ankyrin repeat-containing domain"/>
    <property type="match status" value="2"/>
</dbReference>
<keyword evidence="3" id="KW-1185">Reference proteome</keyword>
<dbReference type="InterPro" id="IPR002110">
    <property type="entry name" value="Ankyrin_rpt"/>
</dbReference>
<name>D7ELC3_TRICA</name>
<dbReference type="SUPFAM" id="SSF48403">
    <property type="entry name" value="Ankyrin repeat"/>
    <property type="match status" value="1"/>
</dbReference>
<feature type="repeat" description="ANK" evidence="1">
    <location>
        <begin position="120"/>
        <end position="152"/>
    </location>
</feature>
<feature type="repeat" description="ANK" evidence="1">
    <location>
        <begin position="265"/>
        <end position="292"/>
    </location>
</feature>
<evidence type="ECO:0000256" key="1">
    <source>
        <dbReference type="PROSITE-ProRule" id="PRU00023"/>
    </source>
</evidence>
<evidence type="ECO:0000313" key="3">
    <source>
        <dbReference type="Proteomes" id="UP000007266"/>
    </source>
</evidence>
<protein>
    <submittedName>
        <fullName evidence="2">Tankyrase-like Protein</fullName>
    </submittedName>
</protein>
<dbReference type="eggNOG" id="KOG4177">
    <property type="taxonomic scope" value="Eukaryota"/>
</dbReference>
<dbReference type="HOGENOM" id="CLU_954187_0_0_1"/>
<dbReference type="Proteomes" id="UP000007266">
    <property type="component" value="Linkage group 3"/>
</dbReference>
<dbReference type="Pfam" id="PF12796">
    <property type="entry name" value="Ank_2"/>
    <property type="match status" value="2"/>
</dbReference>
<reference evidence="2 3" key="1">
    <citation type="journal article" date="2008" name="Nature">
        <title>The genome of the model beetle and pest Tribolium castaneum.</title>
        <authorList>
            <consortium name="Tribolium Genome Sequencing Consortium"/>
            <person name="Richards S."/>
            <person name="Gibbs R.A."/>
            <person name="Weinstock G.M."/>
            <person name="Brown S.J."/>
            <person name="Denell R."/>
            <person name="Beeman R.W."/>
            <person name="Gibbs R."/>
            <person name="Beeman R.W."/>
            <person name="Brown S.J."/>
            <person name="Bucher G."/>
            <person name="Friedrich M."/>
            <person name="Grimmelikhuijzen C.J."/>
            <person name="Klingler M."/>
            <person name="Lorenzen M."/>
            <person name="Richards S."/>
            <person name="Roth S."/>
            <person name="Schroder R."/>
            <person name="Tautz D."/>
            <person name="Zdobnov E.M."/>
            <person name="Muzny D."/>
            <person name="Gibbs R.A."/>
            <person name="Weinstock G.M."/>
            <person name="Attaway T."/>
            <person name="Bell S."/>
            <person name="Buhay C.J."/>
            <person name="Chandrabose M.N."/>
            <person name="Chavez D."/>
            <person name="Clerk-Blankenburg K.P."/>
            <person name="Cree A."/>
            <person name="Dao M."/>
            <person name="Davis C."/>
            <person name="Chacko J."/>
            <person name="Dinh H."/>
            <person name="Dugan-Rocha S."/>
            <person name="Fowler G."/>
            <person name="Garner T.T."/>
            <person name="Garnes J."/>
            <person name="Gnirke A."/>
            <person name="Hawes A."/>
            <person name="Hernandez J."/>
            <person name="Hines S."/>
            <person name="Holder M."/>
            <person name="Hume J."/>
            <person name="Jhangiani S.N."/>
            <person name="Joshi V."/>
            <person name="Khan Z.M."/>
            <person name="Jackson L."/>
            <person name="Kovar C."/>
            <person name="Kowis A."/>
            <person name="Lee S."/>
            <person name="Lewis L.R."/>
            <person name="Margolis J."/>
            <person name="Morgan M."/>
            <person name="Nazareth L.V."/>
            <person name="Nguyen N."/>
            <person name="Okwuonu G."/>
            <person name="Parker D."/>
            <person name="Richards S."/>
            <person name="Ruiz S.J."/>
            <person name="Santibanez J."/>
            <person name="Savard J."/>
            <person name="Scherer S.E."/>
            <person name="Schneider B."/>
            <person name="Sodergren E."/>
            <person name="Tautz D."/>
            <person name="Vattahil S."/>
            <person name="Villasana D."/>
            <person name="White C.S."/>
            <person name="Wright R."/>
            <person name="Park Y."/>
            <person name="Beeman R.W."/>
            <person name="Lord J."/>
            <person name="Oppert B."/>
            <person name="Lorenzen M."/>
            <person name="Brown S."/>
            <person name="Wang L."/>
            <person name="Savard J."/>
            <person name="Tautz D."/>
            <person name="Richards S."/>
            <person name="Weinstock G."/>
            <person name="Gibbs R.A."/>
            <person name="Liu Y."/>
            <person name="Worley K."/>
            <person name="Weinstock G."/>
            <person name="Elsik C.G."/>
            <person name="Reese J.T."/>
            <person name="Elhaik E."/>
            <person name="Landan G."/>
            <person name="Graur D."/>
            <person name="Arensburger P."/>
            <person name="Atkinson P."/>
            <person name="Beeman R.W."/>
            <person name="Beidler J."/>
            <person name="Brown S.J."/>
            <person name="Demuth J.P."/>
            <person name="Drury D.W."/>
            <person name="Du Y.Z."/>
            <person name="Fujiwara H."/>
            <person name="Lorenzen M."/>
            <person name="Maselli V."/>
            <person name="Osanai M."/>
            <person name="Park Y."/>
            <person name="Robertson H.M."/>
            <person name="Tu Z."/>
            <person name="Wang J.J."/>
            <person name="Wang S."/>
            <person name="Richards S."/>
            <person name="Song H."/>
            <person name="Zhang L."/>
            <person name="Sodergren E."/>
            <person name="Werner D."/>
            <person name="Stanke M."/>
            <person name="Morgenstern B."/>
            <person name="Solovyev V."/>
            <person name="Kosarev P."/>
            <person name="Brown G."/>
            <person name="Chen H.C."/>
            <person name="Ermolaeva O."/>
            <person name="Hlavina W."/>
            <person name="Kapustin Y."/>
            <person name="Kiryutin B."/>
            <person name="Kitts P."/>
            <person name="Maglott D."/>
            <person name="Pruitt K."/>
            <person name="Sapojnikov V."/>
            <person name="Souvorov A."/>
            <person name="Mackey A.J."/>
            <person name="Waterhouse R.M."/>
            <person name="Wyder S."/>
            <person name="Zdobnov E.M."/>
            <person name="Zdobnov E.M."/>
            <person name="Wyder S."/>
            <person name="Kriventseva E.V."/>
            <person name="Kadowaki T."/>
            <person name="Bork P."/>
            <person name="Aranda M."/>
            <person name="Bao R."/>
            <person name="Beermann A."/>
            <person name="Berns N."/>
            <person name="Bolognesi R."/>
            <person name="Bonneton F."/>
            <person name="Bopp D."/>
            <person name="Brown S.J."/>
            <person name="Bucher G."/>
            <person name="Butts T."/>
            <person name="Chaumot A."/>
            <person name="Denell R.E."/>
            <person name="Ferrier D.E."/>
            <person name="Friedrich M."/>
            <person name="Gordon C.M."/>
            <person name="Jindra M."/>
            <person name="Klingler M."/>
            <person name="Lan Q."/>
            <person name="Lattorff H.M."/>
            <person name="Laudet V."/>
            <person name="von Levetsow C."/>
            <person name="Liu Z."/>
            <person name="Lutz R."/>
            <person name="Lynch J.A."/>
            <person name="da Fonseca R.N."/>
            <person name="Posnien N."/>
            <person name="Reuter R."/>
            <person name="Roth S."/>
            <person name="Savard J."/>
            <person name="Schinko J.B."/>
            <person name="Schmitt C."/>
            <person name="Schoppmeier M."/>
            <person name="Schroder R."/>
            <person name="Shippy T.D."/>
            <person name="Simonnet F."/>
            <person name="Marques-Souza H."/>
            <person name="Tautz D."/>
            <person name="Tomoyasu Y."/>
            <person name="Trauner J."/>
            <person name="Van der Zee M."/>
            <person name="Vervoort M."/>
            <person name="Wittkopp N."/>
            <person name="Wimmer E.A."/>
            <person name="Yang X."/>
            <person name="Jones A.K."/>
            <person name="Sattelle D.B."/>
            <person name="Ebert P.R."/>
            <person name="Nelson D."/>
            <person name="Scott J.G."/>
            <person name="Beeman R.W."/>
            <person name="Muthukrishnan S."/>
            <person name="Kramer K.J."/>
            <person name="Arakane Y."/>
            <person name="Beeman R.W."/>
            <person name="Zhu Q."/>
            <person name="Hogenkamp D."/>
            <person name="Dixit R."/>
            <person name="Oppert B."/>
            <person name="Jiang H."/>
            <person name="Zou Z."/>
            <person name="Marshall J."/>
            <person name="Elpidina E."/>
            <person name="Vinokurov K."/>
            <person name="Oppert C."/>
            <person name="Zou Z."/>
            <person name="Evans J."/>
            <person name="Lu Z."/>
            <person name="Zhao P."/>
            <person name="Sumathipala N."/>
            <person name="Altincicek B."/>
            <person name="Vilcinskas A."/>
            <person name="Williams M."/>
            <person name="Hultmark D."/>
            <person name="Hetru C."/>
            <person name="Jiang H."/>
            <person name="Grimmelikhuijzen C.J."/>
            <person name="Hauser F."/>
            <person name="Cazzamali G."/>
            <person name="Williamson M."/>
            <person name="Park Y."/>
            <person name="Li B."/>
            <person name="Tanaka Y."/>
            <person name="Predel R."/>
            <person name="Neupert S."/>
            <person name="Schachtner J."/>
            <person name="Verleyen P."/>
            <person name="Raible F."/>
            <person name="Bork P."/>
            <person name="Friedrich M."/>
            <person name="Walden K.K."/>
            <person name="Robertson H.M."/>
            <person name="Angeli S."/>
            <person name="Foret S."/>
            <person name="Bucher G."/>
            <person name="Schuetz S."/>
            <person name="Maleszka R."/>
            <person name="Wimmer E.A."/>
            <person name="Beeman R.W."/>
            <person name="Lorenzen M."/>
            <person name="Tomoyasu Y."/>
            <person name="Miller S.C."/>
            <person name="Grossmann D."/>
            <person name="Bucher G."/>
        </authorList>
    </citation>
    <scope>NUCLEOTIDE SEQUENCE [LARGE SCALE GENOMIC DNA]</scope>
    <source>
        <strain evidence="2 3">Georgia GA2</strain>
    </source>
</reference>
<keyword evidence="1" id="KW-0040">ANK repeat</keyword>
<dbReference type="SMART" id="SM00248">
    <property type="entry name" value="ANK"/>
    <property type="match status" value="7"/>
</dbReference>
<feature type="repeat" description="ANK" evidence="1">
    <location>
        <begin position="47"/>
        <end position="79"/>
    </location>
</feature>
<dbReference type="AlphaFoldDB" id="D7ELC3"/>
<dbReference type="OMA" id="THNCDIE"/>
<gene>
    <name evidence="2" type="primary">GLEAN_14826</name>
    <name evidence="2" type="ORF">TcasGA2_TC014826</name>
</gene>
<dbReference type="PhylomeDB" id="D7ELC3"/>
<reference evidence="2 3" key="2">
    <citation type="journal article" date="2010" name="Nucleic Acids Res.">
        <title>BeetleBase in 2010: revisions to provide comprehensive genomic information for Tribolium castaneum.</title>
        <authorList>
            <person name="Kim H.S."/>
            <person name="Murphy T."/>
            <person name="Xia J."/>
            <person name="Caragea D."/>
            <person name="Park Y."/>
            <person name="Beeman R.W."/>
            <person name="Lorenzen M.D."/>
            <person name="Butcher S."/>
            <person name="Manak J.R."/>
            <person name="Brown S.J."/>
        </authorList>
    </citation>
    <scope>GENOME REANNOTATION</scope>
    <source>
        <strain evidence="2 3">Georgia GA2</strain>
    </source>
</reference>
<sequence>MARATTQETNAFIDAIEKGDLNGVWSYVSKKFNLNFIYKEKEYYYRMYLTPLMVAINAKKIDVIEYLIENGAEVNYKSSFECAPLHYAIYKKCPLDIVKLFINNNADVNLLARYSYFEIMKFTPISVSIKQNYFEAAKLLISSGADMCLKNSDGTTAVTLAQKHHTEILDYYFTPLGYAIFTKRIGQARKLLEDGADVYNKGASNKTPLVLAVEQGNLEAVKLLFEFGAALTMQSALLEAINVGNVEIINFFIENNVAINCKYRDGITPLIRAVQKGNFEVVKILVESGADE</sequence>
<dbReference type="InterPro" id="IPR036770">
    <property type="entry name" value="Ankyrin_rpt-contain_sf"/>
</dbReference>
<dbReference type="InterPro" id="IPR051616">
    <property type="entry name" value="Cul2-RING_E3_ligase_SR"/>
</dbReference>
<dbReference type="PROSITE" id="PS50297">
    <property type="entry name" value="ANK_REP_REGION"/>
    <property type="match status" value="3"/>
</dbReference>
<dbReference type="PROSITE" id="PS50088">
    <property type="entry name" value="ANK_REPEAT"/>
    <property type="match status" value="4"/>
</dbReference>
<feature type="repeat" description="ANK" evidence="1">
    <location>
        <begin position="204"/>
        <end position="236"/>
    </location>
</feature>
<proteinExistence type="predicted"/>
<evidence type="ECO:0000313" key="2">
    <source>
        <dbReference type="EMBL" id="EFA11989.1"/>
    </source>
</evidence>